<dbReference type="RefSeq" id="XP_003847164.1">
    <property type="nucleotide sequence ID" value="XM_003847116.1"/>
</dbReference>
<accession>F9XRI2</accession>
<dbReference type="GeneID" id="13399666"/>
<gene>
    <name evidence="1" type="ORF">MYCGRDRAFT_97831</name>
</gene>
<evidence type="ECO:0000313" key="1">
    <source>
        <dbReference type="EMBL" id="EGP82140.1"/>
    </source>
</evidence>
<dbReference type="HOGENOM" id="CLU_2199078_0_0_1"/>
<dbReference type="AlphaFoldDB" id="F9XRI2"/>
<evidence type="ECO:0000313" key="2">
    <source>
        <dbReference type="Proteomes" id="UP000008062"/>
    </source>
</evidence>
<dbReference type="EMBL" id="CM001212">
    <property type="protein sequence ID" value="EGP82140.1"/>
    <property type="molecule type" value="Genomic_DNA"/>
</dbReference>
<dbReference type="VEuPathDB" id="FungiDB:ZTRI_17.66"/>
<proteinExistence type="predicted"/>
<organism evidence="1 2">
    <name type="scientific">Zymoseptoria tritici (strain CBS 115943 / IPO323)</name>
    <name type="common">Speckled leaf blotch fungus</name>
    <name type="synonym">Septoria tritici</name>
    <dbReference type="NCBI Taxonomy" id="336722"/>
    <lineage>
        <taxon>Eukaryota</taxon>
        <taxon>Fungi</taxon>
        <taxon>Dikarya</taxon>
        <taxon>Ascomycota</taxon>
        <taxon>Pezizomycotina</taxon>
        <taxon>Dothideomycetes</taxon>
        <taxon>Dothideomycetidae</taxon>
        <taxon>Mycosphaerellales</taxon>
        <taxon>Mycosphaerellaceae</taxon>
        <taxon>Zymoseptoria</taxon>
    </lineage>
</organism>
<protein>
    <submittedName>
        <fullName evidence="1">Uncharacterized protein</fullName>
    </submittedName>
</protein>
<name>F9XRI2_ZYMTI</name>
<keyword evidence="2" id="KW-1185">Reference proteome</keyword>
<sequence length="108" mass="12021">MDRAIGRDEVVPAHLLCRPTLRSECRNICVLPTPQQSNPISATPRQALQAFSASALSTEAMQAVYKSSLHDYRNSTRHILDAISPRREIDDTTCCSCSQYQPTDSINK</sequence>
<dbReference type="KEGG" id="ztr:MYCGRDRAFT_97831"/>
<reference evidence="1 2" key="1">
    <citation type="journal article" date="2011" name="PLoS Genet.">
        <title>Finished genome of the fungal wheat pathogen Mycosphaerella graminicola reveals dispensome structure, chromosome plasticity, and stealth pathogenesis.</title>
        <authorList>
            <person name="Goodwin S.B."/>
            <person name="Ben M'barek S."/>
            <person name="Dhillon B."/>
            <person name="Wittenberg A.H.J."/>
            <person name="Crane C.F."/>
            <person name="Hane J.K."/>
            <person name="Foster A.J."/>
            <person name="Van der Lee T.A.J."/>
            <person name="Grimwood J."/>
            <person name="Aerts A."/>
            <person name="Antoniw J."/>
            <person name="Bailey A."/>
            <person name="Bluhm B."/>
            <person name="Bowler J."/>
            <person name="Bristow J."/>
            <person name="van der Burgt A."/>
            <person name="Canto-Canche B."/>
            <person name="Churchill A.C.L."/>
            <person name="Conde-Ferraez L."/>
            <person name="Cools H.J."/>
            <person name="Coutinho P.M."/>
            <person name="Csukai M."/>
            <person name="Dehal P."/>
            <person name="De Wit P."/>
            <person name="Donzelli B."/>
            <person name="van de Geest H.C."/>
            <person name="van Ham R.C.H.J."/>
            <person name="Hammond-Kosack K.E."/>
            <person name="Henrissat B."/>
            <person name="Kilian A."/>
            <person name="Kobayashi A.K."/>
            <person name="Koopmann E."/>
            <person name="Kourmpetis Y."/>
            <person name="Kuzniar A."/>
            <person name="Lindquist E."/>
            <person name="Lombard V."/>
            <person name="Maliepaard C."/>
            <person name="Martins N."/>
            <person name="Mehrabi R."/>
            <person name="Nap J.P.H."/>
            <person name="Ponomarenko A."/>
            <person name="Rudd J.J."/>
            <person name="Salamov A."/>
            <person name="Schmutz J."/>
            <person name="Schouten H.J."/>
            <person name="Shapiro H."/>
            <person name="Stergiopoulos I."/>
            <person name="Torriani S.F.F."/>
            <person name="Tu H."/>
            <person name="de Vries R.P."/>
            <person name="Waalwijk C."/>
            <person name="Ware S.B."/>
            <person name="Wiebenga A."/>
            <person name="Zwiers L.-H."/>
            <person name="Oliver R.P."/>
            <person name="Grigoriev I.V."/>
            <person name="Kema G.H.J."/>
        </authorList>
    </citation>
    <scope>NUCLEOTIDE SEQUENCE [LARGE SCALE GENOMIC DNA]</scope>
    <source>
        <strain evidence="2">CBS 115943 / IPO323</strain>
    </source>
</reference>
<dbReference type="Proteomes" id="UP000008062">
    <property type="component" value="Chromosome 17"/>
</dbReference>
<dbReference type="InParanoid" id="F9XRI2"/>